<evidence type="ECO:0000313" key="4">
    <source>
        <dbReference type="EMBL" id="GAS93227.1"/>
    </source>
</evidence>
<evidence type="ECO:0000313" key="5">
    <source>
        <dbReference type="Proteomes" id="UP000069443"/>
    </source>
</evidence>
<dbReference type="Gene3D" id="1.10.150.130">
    <property type="match status" value="1"/>
</dbReference>
<reference evidence="5" key="2">
    <citation type="submission" date="2016-02" db="EMBL/GenBank/DDBJ databases">
        <title>Draft genome sequence of five rapidly growing Mycobacterium species.</title>
        <authorList>
            <person name="Katahira K."/>
            <person name="Gotou Y."/>
            <person name="Iida K."/>
            <person name="Ogura Y."/>
            <person name="Hayashi T."/>
        </authorList>
    </citation>
    <scope>NUCLEOTIDE SEQUENCE [LARGE SCALE GENOMIC DNA]</scope>
    <source>
        <strain evidence="5">JCM15298</strain>
    </source>
</reference>
<dbReference type="PANTHER" id="PTHR34605">
    <property type="entry name" value="PHAGE_INTEGRASE DOMAIN-CONTAINING PROTEIN"/>
    <property type="match status" value="1"/>
</dbReference>
<evidence type="ECO:0000256" key="2">
    <source>
        <dbReference type="ARBA" id="ARBA00023172"/>
    </source>
</evidence>
<name>A0A117I8H7_MYCCR</name>
<dbReference type="GO" id="GO:0006310">
    <property type="term" value="P:DNA recombination"/>
    <property type="evidence" value="ECO:0007669"/>
    <property type="project" value="UniProtKB-KW"/>
</dbReference>
<sequence>MPSLAVPADGPDTALDRRTQEAILRAAAAAQSPGTRRAYDSAWARFERWCATHQHRPLPARPDVVAAYLVEAAETVDSDGRRSYAAATLAKWVAAISDRHRRASCDSDPTQHALVRATAAGLRREYAIAGDRPRTPRDPLLTEDIMALVETARAQVTGWASGVRERRDTALLLMGFAGAFRRSELVALTGADLALHPLDGMHIHVRRSKTDQGGEGRVHALPRTEDPRRCPPCAYTRWALAVSAFDRGGRAALIAAVCGVDDDFEDHLCRRMRPAITGGRAVFRSIAQNGNLSTDALSGAAVHSAVRRRAERAGFSEDEVARLGAHSLRAGFVTQAIRNGADTVAIMRQTAHQTPAMVARYAREKAPLVGNAVTQLGL</sequence>
<organism evidence="4 5">
    <name type="scientific">Mycolicibacterium canariasense</name>
    <name type="common">Mycobacterium canariasense</name>
    <dbReference type="NCBI Taxonomy" id="228230"/>
    <lineage>
        <taxon>Bacteria</taxon>
        <taxon>Bacillati</taxon>
        <taxon>Actinomycetota</taxon>
        <taxon>Actinomycetes</taxon>
        <taxon>Mycobacteriales</taxon>
        <taxon>Mycobacteriaceae</taxon>
        <taxon>Mycolicibacterium</taxon>
    </lineage>
</organism>
<dbReference type="Gene3D" id="1.10.443.10">
    <property type="entry name" value="Intergrase catalytic core"/>
    <property type="match status" value="1"/>
</dbReference>
<dbReference type="OrthoDB" id="9815875at2"/>
<dbReference type="RefSeq" id="WP_036439581.1">
    <property type="nucleotide sequence ID" value="NZ_BCSY01000008.1"/>
</dbReference>
<dbReference type="PANTHER" id="PTHR34605:SF4">
    <property type="entry name" value="DNA ADENINE METHYLTRANSFERASE"/>
    <property type="match status" value="1"/>
</dbReference>
<dbReference type="EMBL" id="BCSY01000008">
    <property type="protein sequence ID" value="GAS93227.1"/>
    <property type="molecule type" value="Genomic_DNA"/>
</dbReference>
<dbReference type="PROSITE" id="PS51898">
    <property type="entry name" value="TYR_RECOMBINASE"/>
    <property type="match status" value="1"/>
</dbReference>
<dbReference type="GO" id="GO:0015074">
    <property type="term" value="P:DNA integration"/>
    <property type="evidence" value="ECO:0007669"/>
    <property type="project" value="InterPro"/>
</dbReference>
<dbReference type="GO" id="GO:0003677">
    <property type="term" value="F:DNA binding"/>
    <property type="evidence" value="ECO:0007669"/>
    <property type="project" value="UniProtKB-KW"/>
</dbReference>
<keyword evidence="1" id="KW-0238">DNA-binding</keyword>
<dbReference type="SUPFAM" id="SSF56349">
    <property type="entry name" value="DNA breaking-rejoining enzymes"/>
    <property type="match status" value="1"/>
</dbReference>
<dbReference type="Pfam" id="PF00589">
    <property type="entry name" value="Phage_integrase"/>
    <property type="match status" value="1"/>
</dbReference>
<dbReference type="InterPro" id="IPR010998">
    <property type="entry name" value="Integrase_recombinase_N"/>
</dbReference>
<dbReference type="InterPro" id="IPR013762">
    <property type="entry name" value="Integrase-like_cat_sf"/>
</dbReference>
<dbReference type="InterPro" id="IPR002104">
    <property type="entry name" value="Integrase_catalytic"/>
</dbReference>
<evidence type="ECO:0000259" key="3">
    <source>
        <dbReference type="PROSITE" id="PS51898"/>
    </source>
</evidence>
<dbReference type="AlphaFoldDB" id="A0A117I8H7"/>
<dbReference type="Proteomes" id="UP000069443">
    <property type="component" value="Unassembled WGS sequence"/>
</dbReference>
<protein>
    <submittedName>
        <fullName evidence="4">Putative integrase</fullName>
    </submittedName>
</protein>
<feature type="domain" description="Tyr recombinase" evidence="3">
    <location>
        <begin position="135"/>
        <end position="375"/>
    </location>
</feature>
<reference evidence="5" key="1">
    <citation type="journal article" date="2016" name="Genome Announc.">
        <title>Draft Genome Sequences of Five Rapidly Growing Mycobacterium Species, M. thermoresistibile, M. fortuitum subsp. acetamidolyticum, M. canariasense, M. brisbanense, and M. novocastrense.</title>
        <authorList>
            <person name="Katahira K."/>
            <person name="Ogura Y."/>
            <person name="Gotoh Y."/>
            <person name="Hayashi T."/>
        </authorList>
    </citation>
    <scope>NUCLEOTIDE SEQUENCE [LARGE SCALE GENOMIC DNA]</scope>
    <source>
        <strain evidence="5">JCM15298</strain>
    </source>
</reference>
<dbReference type="InterPro" id="IPR011010">
    <property type="entry name" value="DNA_brk_join_enz"/>
</dbReference>
<gene>
    <name evidence="4" type="ORF">RMCC_0193</name>
</gene>
<keyword evidence="2" id="KW-0233">DNA recombination</keyword>
<keyword evidence="5" id="KW-1185">Reference proteome</keyword>
<evidence type="ECO:0000256" key="1">
    <source>
        <dbReference type="ARBA" id="ARBA00023125"/>
    </source>
</evidence>
<dbReference type="CDD" id="cd00799">
    <property type="entry name" value="INT_Cre_C"/>
    <property type="match status" value="1"/>
</dbReference>
<comment type="caution">
    <text evidence="4">The sequence shown here is derived from an EMBL/GenBank/DDBJ whole genome shotgun (WGS) entry which is preliminary data.</text>
</comment>
<proteinExistence type="predicted"/>
<accession>A0A117I8H7</accession>
<dbReference type="SUPFAM" id="SSF47823">
    <property type="entry name" value="lambda integrase-like, N-terminal domain"/>
    <property type="match status" value="1"/>
</dbReference>
<dbReference type="InterPro" id="IPR052925">
    <property type="entry name" value="Phage_Integrase-like_Recomb"/>
</dbReference>
<dbReference type="STRING" id="228230.RMCC_0193"/>